<comment type="function">
    <text evidence="9 10">Catalyzes the synthesis of 5,6-dihydrouridine (D), a modified base found in the D-loop of most tRNAs, via the reduction of the C5-C6 double bond in target uridines. Specifically modifies U20 and U20a in tRNAs.</text>
</comment>
<comment type="similarity">
    <text evidence="10">Belongs to the Dus family. DusA subfamily.</text>
</comment>
<gene>
    <name evidence="10" type="primary">dusA</name>
    <name evidence="15" type="ORF">A35E_00137</name>
</gene>
<dbReference type="SUPFAM" id="SSF51395">
    <property type="entry name" value="FMN-linked oxidoreductases"/>
    <property type="match status" value="1"/>
</dbReference>
<dbReference type="AlphaFoldDB" id="J3TGC4"/>
<comment type="caution">
    <text evidence="10">Lacks conserved residue(s) required for the propagation of feature annotation.</text>
</comment>
<dbReference type="HOGENOM" id="CLU_013299_2_1_6"/>
<dbReference type="PROSITE" id="PS01136">
    <property type="entry name" value="UPF0034"/>
    <property type="match status" value="1"/>
</dbReference>
<dbReference type="GO" id="GO:0102266">
    <property type="term" value="F:tRNA-dihydrouridine20a synthase activity"/>
    <property type="evidence" value="ECO:0007669"/>
    <property type="project" value="RHEA"/>
</dbReference>
<dbReference type="GO" id="GO:0010181">
    <property type="term" value="F:FMN binding"/>
    <property type="evidence" value="ECO:0007669"/>
    <property type="project" value="UniProtKB-UniRule"/>
</dbReference>
<comment type="catalytic activity">
    <reaction evidence="10">
        <text>5,6-dihydrouridine(20) in tRNA + NADP(+) = uridine(20) in tRNA + NADPH + H(+)</text>
        <dbReference type="Rhea" id="RHEA:53336"/>
        <dbReference type="Rhea" id="RHEA-COMP:13533"/>
        <dbReference type="Rhea" id="RHEA-COMP:13534"/>
        <dbReference type="ChEBI" id="CHEBI:15378"/>
        <dbReference type="ChEBI" id="CHEBI:57783"/>
        <dbReference type="ChEBI" id="CHEBI:58349"/>
        <dbReference type="ChEBI" id="CHEBI:65315"/>
        <dbReference type="ChEBI" id="CHEBI:74443"/>
        <dbReference type="EC" id="1.3.1.91"/>
    </reaction>
</comment>
<dbReference type="NCBIfam" id="NF008774">
    <property type="entry name" value="PRK11815.1"/>
    <property type="match status" value="1"/>
</dbReference>
<organism evidence="15 16">
    <name type="scientific">secondary endosymbiont of Heteropsylla cubana</name>
    <dbReference type="NCBI Taxonomy" id="134287"/>
    <lineage>
        <taxon>Bacteria</taxon>
        <taxon>Pseudomonadati</taxon>
        <taxon>Pseudomonadota</taxon>
        <taxon>Gammaproteobacteria</taxon>
        <taxon>Enterobacterales</taxon>
        <taxon>Enterobacteriaceae</taxon>
        <taxon>aphid secondary symbionts</taxon>
    </lineage>
</organism>
<comment type="catalytic activity">
    <reaction evidence="10">
        <text>5,6-dihydrouridine(20a) in tRNA + NAD(+) = uridine(20a) in tRNA + NADH + H(+)</text>
        <dbReference type="Rhea" id="RHEA:53348"/>
        <dbReference type="Rhea" id="RHEA-COMP:13535"/>
        <dbReference type="Rhea" id="RHEA-COMP:13536"/>
        <dbReference type="ChEBI" id="CHEBI:15378"/>
        <dbReference type="ChEBI" id="CHEBI:57540"/>
        <dbReference type="ChEBI" id="CHEBI:57945"/>
        <dbReference type="ChEBI" id="CHEBI:65315"/>
        <dbReference type="ChEBI" id="CHEBI:74443"/>
    </reaction>
</comment>
<comment type="catalytic activity">
    <reaction evidence="10">
        <text>5,6-dihydrouridine(20) in tRNA + NAD(+) = uridine(20) in tRNA + NADH + H(+)</text>
        <dbReference type="Rhea" id="RHEA:53340"/>
        <dbReference type="Rhea" id="RHEA-COMP:13533"/>
        <dbReference type="Rhea" id="RHEA-COMP:13534"/>
        <dbReference type="ChEBI" id="CHEBI:15378"/>
        <dbReference type="ChEBI" id="CHEBI:57540"/>
        <dbReference type="ChEBI" id="CHEBI:57945"/>
        <dbReference type="ChEBI" id="CHEBI:65315"/>
        <dbReference type="ChEBI" id="CHEBI:74443"/>
        <dbReference type="EC" id="1.3.1.91"/>
    </reaction>
</comment>
<protein>
    <recommendedName>
        <fullName evidence="10">tRNA-dihydrouridine(20/20a) synthase</fullName>
        <ecNumber evidence="10">1.3.1.91</ecNumber>
    </recommendedName>
    <alternativeName>
        <fullName evidence="10">U20-specific dihydrouridine synthase</fullName>
        <shortName evidence="10">U20-specific Dus</shortName>
    </alternativeName>
    <alternativeName>
        <fullName evidence="10">tRNA-dihydrouridine synthase A</fullName>
    </alternativeName>
</protein>
<comment type="similarity">
    <text evidence="11">Belongs to the dus family.</text>
</comment>
<keyword evidence="3 10" id="KW-0285">Flavoprotein</keyword>
<dbReference type="OrthoDB" id="9783413at2"/>
<feature type="binding site" evidence="10 13">
    <location>
        <position position="84"/>
    </location>
    <ligand>
        <name>FMN</name>
        <dbReference type="ChEBI" id="CHEBI:58210"/>
    </ligand>
</feature>
<evidence type="ECO:0000256" key="1">
    <source>
        <dbReference type="ARBA" id="ARBA00001917"/>
    </source>
</evidence>
<name>J3TGC4_9ENTR</name>
<dbReference type="HAMAP" id="MF_02041">
    <property type="entry name" value="DusA_subfam"/>
    <property type="match status" value="1"/>
</dbReference>
<dbReference type="InterPro" id="IPR035587">
    <property type="entry name" value="DUS-like_FMN-bd"/>
</dbReference>
<evidence type="ECO:0000313" key="15">
    <source>
        <dbReference type="EMBL" id="AFP85452.1"/>
    </source>
</evidence>
<dbReference type="STRING" id="134287.A35E_00137"/>
<reference evidence="15 16" key="1">
    <citation type="journal article" date="2012" name="Mol. Biol. Evol.">
        <title>Genome reduction and co-evolution between the primary and secondary bacterial symbionts of psyllids.</title>
        <authorList>
            <person name="Sloan D.B."/>
            <person name="Moran N.A."/>
        </authorList>
    </citation>
    <scope>NUCLEOTIDE SEQUENCE [LARGE SCALE GENOMIC DNA]</scope>
    <source>
        <strain evidence="15">Hcub_S</strain>
    </source>
</reference>
<comment type="cofactor">
    <cofactor evidence="1 10 11 13">
        <name>FMN</name>
        <dbReference type="ChEBI" id="CHEBI:58210"/>
    </cofactor>
</comment>
<dbReference type="Pfam" id="PF01207">
    <property type="entry name" value="Dus"/>
    <property type="match status" value="1"/>
</dbReference>
<keyword evidence="6 10" id="KW-0521">NADP</keyword>
<evidence type="ECO:0000313" key="16">
    <source>
        <dbReference type="Proteomes" id="UP000003937"/>
    </source>
</evidence>
<evidence type="ECO:0000256" key="4">
    <source>
        <dbReference type="ARBA" id="ARBA00022643"/>
    </source>
</evidence>
<evidence type="ECO:0000256" key="2">
    <source>
        <dbReference type="ARBA" id="ARBA00022555"/>
    </source>
</evidence>
<keyword evidence="7 10" id="KW-0694">RNA-binding</keyword>
<feature type="binding site" evidence="10 13">
    <location>
        <position position="153"/>
    </location>
    <ligand>
        <name>FMN</name>
        <dbReference type="ChEBI" id="CHEBI:58210"/>
    </ligand>
</feature>
<dbReference type="EMBL" id="CP003547">
    <property type="protein sequence ID" value="AFP85452.1"/>
    <property type="molecule type" value="Genomic_DNA"/>
</dbReference>
<feature type="site" description="Interacts with tRNA" evidence="10">
    <location>
        <position position="201"/>
    </location>
</feature>
<evidence type="ECO:0000256" key="10">
    <source>
        <dbReference type="HAMAP-Rule" id="MF_02041"/>
    </source>
</evidence>
<sequence length="344" mass="39187">MKKNSVSKYDDFGNLVSSKYSASIQGRFSVAPMLNWTDRHCRFFLRLFSRQALLYTEMLSANTLLLSKNDHLVYNNEEHPISLQVGSREPKILARCAKLAEERGYDEINLNVGCPSNRMKKGFFGAYLMNEKEQVANCVSAMREAVNLPITVKTRIGIDENDSYSFLSEFVDTVSTKGGCKTFVIHARKAYLNGFSPKKNREIPPLNYERVYKLKQDFPSIRFVLNGGIVNLYDALQHLRKCDGVMIGREVYRNPSILMKVDSIFFGKLDPVTNRKEIFEKILPYIDNELSQGTSLNHITRHMLGLFQGLPGAGHWRRYLSEHAHRPGAGINILVQALSEQLLI</sequence>
<dbReference type="PANTHER" id="PTHR42907">
    <property type="entry name" value="FMN-LINKED OXIDOREDUCTASES SUPERFAMILY PROTEIN"/>
    <property type="match status" value="1"/>
</dbReference>
<keyword evidence="4 10" id="KW-0288">FMN</keyword>
<dbReference type="PIRSF" id="PIRSF006621">
    <property type="entry name" value="Dus"/>
    <property type="match status" value="1"/>
</dbReference>
<comment type="catalytic activity">
    <reaction evidence="10">
        <text>5,6-dihydrouridine(20a) in tRNA + NADP(+) = uridine(20a) in tRNA + NADPH + H(+)</text>
        <dbReference type="Rhea" id="RHEA:53344"/>
        <dbReference type="Rhea" id="RHEA-COMP:13535"/>
        <dbReference type="Rhea" id="RHEA-COMP:13536"/>
        <dbReference type="ChEBI" id="CHEBI:15378"/>
        <dbReference type="ChEBI" id="CHEBI:57783"/>
        <dbReference type="ChEBI" id="CHEBI:58349"/>
        <dbReference type="ChEBI" id="CHEBI:65315"/>
        <dbReference type="ChEBI" id="CHEBI:74443"/>
    </reaction>
</comment>
<evidence type="ECO:0000256" key="8">
    <source>
        <dbReference type="ARBA" id="ARBA00023002"/>
    </source>
</evidence>
<keyword evidence="2 10" id="KW-0820">tRNA-binding</keyword>
<evidence type="ECO:0000256" key="5">
    <source>
        <dbReference type="ARBA" id="ARBA00022694"/>
    </source>
</evidence>
<feature type="binding site" evidence="10 13">
    <location>
        <position position="186"/>
    </location>
    <ligand>
        <name>FMN</name>
        <dbReference type="ChEBI" id="CHEBI:58210"/>
    </ligand>
</feature>
<evidence type="ECO:0000256" key="6">
    <source>
        <dbReference type="ARBA" id="ARBA00022857"/>
    </source>
</evidence>
<dbReference type="Gene3D" id="3.20.20.70">
    <property type="entry name" value="Aldolase class I"/>
    <property type="match status" value="1"/>
</dbReference>
<dbReference type="PANTHER" id="PTHR42907:SF1">
    <property type="entry name" value="FMN-LINKED OXIDOREDUCTASES SUPERFAMILY PROTEIN"/>
    <property type="match status" value="1"/>
</dbReference>
<dbReference type="CDD" id="cd02801">
    <property type="entry name" value="DUS_like_FMN"/>
    <property type="match status" value="1"/>
</dbReference>
<feature type="active site" description="Proton donor" evidence="10 12">
    <location>
        <position position="114"/>
    </location>
</feature>
<keyword evidence="8 10" id="KW-0560">Oxidoreductase</keyword>
<dbReference type="Proteomes" id="UP000003937">
    <property type="component" value="Chromosome"/>
</dbReference>
<dbReference type="InterPro" id="IPR001269">
    <property type="entry name" value="DUS_fam"/>
</dbReference>
<proteinExistence type="inferred from homology"/>
<keyword evidence="13" id="KW-0547">Nucleotide-binding</keyword>
<dbReference type="NCBIfam" id="TIGR00742">
    <property type="entry name" value="yjbN"/>
    <property type="match status" value="1"/>
</dbReference>
<evidence type="ECO:0000256" key="3">
    <source>
        <dbReference type="ARBA" id="ARBA00022630"/>
    </source>
</evidence>
<dbReference type="PATRIC" id="fig|134287.3.peg.128"/>
<dbReference type="InterPro" id="IPR004653">
    <property type="entry name" value="DusA"/>
</dbReference>
<evidence type="ECO:0000256" key="13">
    <source>
        <dbReference type="PIRSR" id="PIRSR006621-2"/>
    </source>
</evidence>
<keyword evidence="16" id="KW-1185">Reference proteome</keyword>
<dbReference type="GO" id="GO:0000049">
    <property type="term" value="F:tRNA binding"/>
    <property type="evidence" value="ECO:0007669"/>
    <property type="project" value="UniProtKB-UniRule"/>
</dbReference>
<dbReference type="GO" id="GO:0102264">
    <property type="term" value="F:tRNA-dihydrouridine20 synthase activity"/>
    <property type="evidence" value="ECO:0007669"/>
    <property type="project" value="UniProtKB-EC"/>
</dbReference>
<evidence type="ECO:0000256" key="7">
    <source>
        <dbReference type="ARBA" id="ARBA00022884"/>
    </source>
</evidence>
<evidence type="ECO:0000256" key="12">
    <source>
        <dbReference type="PIRSR" id="PIRSR006621-1"/>
    </source>
</evidence>
<feature type="site" description="Interacts with tRNA; defines subfamily-specific binding signature" evidence="10">
    <location>
        <position position="198"/>
    </location>
</feature>
<evidence type="ECO:0000256" key="11">
    <source>
        <dbReference type="PIRNR" id="PIRNR006621"/>
    </source>
</evidence>
<dbReference type="InterPro" id="IPR018517">
    <property type="entry name" value="tRNA_hU_synthase_CS"/>
</dbReference>
<feature type="binding site" evidence="10 13">
    <location>
        <begin position="226"/>
        <end position="228"/>
    </location>
    <ligand>
        <name>FMN</name>
        <dbReference type="ChEBI" id="CHEBI:58210"/>
    </ligand>
</feature>
<feature type="binding site" evidence="10">
    <location>
        <begin position="32"/>
        <end position="34"/>
    </location>
    <ligand>
        <name>FMN</name>
        <dbReference type="ChEBI" id="CHEBI:58210"/>
    </ligand>
</feature>
<dbReference type="InterPro" id="IPR013785">
    <property type="entry name" value="Aldolase_TIM"/>
</dbReference>
<feature type="site" description="Interacts with tRNA; defines subfamily-specific binding signature" evidence="10">
    <location>
        <position position="317"/>
    </location>
</feature>
<dbReference type="GO" id="GO:0050660">
    <property type="term" value="F:flavin adenine dinucleotide binding"/>
    <property type="evidence" value="ECO:0007669"/>
    <property type="project" value="InterPro"/>
</dbReference>
<feature type="site" description="Interacts with tRNA" evidence="10">
    <location>
        <position position="111"/>
    </location>
</feature>
<feature type="binding site" evidence="10 13">
    <location>
        <begin position="248"/>
        <end position="249"/>
    </location>
    <ligand>
        <name>FMN</name>
        <dbReference type="ChEBI" id="CHEBI:58210"/>
    </ligand>
</feature>
<accession>J3TGC4</accession>
<dbReference type="Gene3D" id="1.20.120.1460">
    <property type="match status" value="1"/>
</dbReference>
<evidence type="ECO:0000256" key="9">
    <source>
        <dbReference type="ARBA" id="ARBA00058013"/>
    </source>
</evidence>
<feature type="domain" description="DUS-like FMN-binding" evidence="14">
    <location>
        <begin position="30"/>
        <end position="338"/>
    </location>
</feature>
<dbReference type="KEGG" id="sehc:A35E_00137"/>
<keyword evidence="5 10" id="KW-0819">tRNA processing</keyword>
<dbReference type="FunFam" id="3.20.20.70:FF:000083">
    <property type="entry name" value="tRNA-dihydrouridine(20/20a) synthase"/>
    <property type="match status" value="1"/>
</dbReference>
<evidence type="ECO:0000259" key="14">
    <source>
        <dbReference type="Pfam" id="PF01207"/>
    </source>
</evidence>
<dbReference type="RefSeq" id="WP_014888749.1">
    <property type="nucleotide sequence ID" value="NC_018420.1"/>
</dbReference>
<dbReference type="EC" id="1.3.1.91" evidence="10"/>